<organism evidence="1 2">
    <name type="scientific">Turneriella parva (strain ATCC BAA-1111 / DSM 21527 / NCTC 11395 / H)</name>
    <name type="common">Leptospira parva</name>
    <dbReference type="NCBI Taxonomy" id="869212"/>
    <lineage>
        <taxon>Bacteria</taxon>
        <taxon>Pseudomonadati</taxon>
        <taxon>Spirochaetota</taxon>
        <taxon>Spirochaetia</taxon>
        <taxon>Leptospirales</taxon>
        <taxon>Leptospiraceae</taxon>
        <taxon>Turneriella</taxon>
    </lineage>
</organism>
<proteinExistence type="predicted"/>
<dbReference type="Proteomes" id="UP000006048">
    <property type="component" value="Chromosome"/>
</dbReference>
<accession>I4BA47</accession>
<keyword evidence="2" id="KW-1185">Reference proteome</keyword>
<protein>
    <submittedName>
        <fullName evidence="1">Uncharacterized protein</fullName>
    </submittedName>
</protein>
<dbReference type="HOGENOM" id="CLU_1261008_0_0_12"/>
<evidence type="ECO:0000313" key="2">
    <source>
        <dbReference type="Proteomes" id="UP000006048"/>
    </source>
</evidence>
<dbReference type="EMBL" id="CP002959">
    <property type="protein sequence ID" value="AFM14154.1"/>
    <property type="molecule type" value="Genomic_DNA"/>
</dbReference>
<dbReference type="STRING" id="869212.Turpa_3517"/>
<dbReference type="OrthoDB" id="4177129at2"/>
<dbReference type="AlphaFoldDB" id="I4BA47"/>
<name>I4BA47_TURPD</name>
<dbReference type="KEGG" id="tpx:Turpa_3517"/>
<reference evidence="1 2" key="1">
    <citation type="submission" date="2012-06" db="EMBL/GenBank/DDBJ databases">
        <title>The complete chromosome of genome of Turneriella parva DSM 21527.</title>
        <authorList>
            <consortium name="US DOE Joint Genome Institute (JGI-PGF)"/>
            <person name="Lucas S."/>
            <person name="Han J."/>
            <person name="Lapidus A."/>
            <person name="Bruce D."/>
            <person name="Goodwin L."/>
            <person name="Pitluck S."/>
            <person name="Peters L."/>
            <person name="Kyrpides N."/>
            <person name="Mavromatis K."/>
            <person name="Ivanova N."/>
            <person name="Mikhailova N."/>
            <person name="Chertkov O."/>
            <person name="Detter J.C."/>
            <person name="Tapia R."/>
            <person name="Han C."/>
            <person name="Land M."/>
            <person name="Hauser L."/>
            <person name="Markowitz V."/>
            <person name="Cheng J.-F."/>
            <person name="Hugenholtz P."/>
            <person name="Woyke T."/>
            <person name="Wu D."/>
            <person name="Gronow S."/>
            <person name="Wellnitz S."/>
            <person name="Brambilla E."/>
            <person name="Klenk H.-P."/>
            <person name="Eisen J.A."/>
        </authorList>
    </citation>
    <scope>NUCLEOTIDE SEQUENCE [LARGE SCALE GENOMIC DNA]</scope>
    <source>
        <strain evidence="2">ATCC BAA-1111 / DSM 21527 / NCTC 11395 / H</strain>
    </source>
</reference>
<dbReference type="RefSeq" id="WP_014804636.1">
    <property type="nucleotide sequence ID" value="NC_018020.1"/>
</dbReference>
<evidence type="ECO:0000313" key="1">
    <source>
        <dbReference type="EMBL" id="AFM14154.1"/>
    </source>
</evidence>
<sequence length="219" mass="25139">MQNYETLYYFVTGLLALYFANKVHEMLRGSDLNRLRRSLSATNFSMLAESADSIEMCLAFPERLRPLINSSYDFGRGVSGFLSEMPLNRREEYSRIVFALYSRLPNIIPKDPSLILSNFYDLEAKPNLPRKVHKLPFQKTPWFIAGTSEELFKKIFVPELIGLLDGLATGKKHPIFILQLELGRFLSLIIINAPEKASEFAHVVEQFVKIKTYIEAHCT</sequence>
<gene>
    <name evidence="1" type="ordered locus">Turpa_3517</name>
</gene>